<feature type="chain" id="PRO_5016267830" evidence="4">
    <location>
        <begin position="27"/>
        <end position="367"/>
    </location>
</feature>
<proteinExistence type="inferred from homology"/>
<keyword evidence="2" id="KW-0378">Hydrolase</keyword>
<keyword evidence="4" id="KW-0732">Signal</keyword>
<dbReference type="InterPro" id="IPR001087">
    <property type="entry name" value="GDSL"/>
</dbReference>
<dbReference type="InterPro" id="IPR051058">
    <property type="entry name" value="GDSL_Est/Lipase"/>
</dbReference>
<evidence type="ECO:0000256" key="1">
    <source>
        <dbReference type="ARBA" id="ARBA00008668"/>
    </source>
</evidence>
<evidence type="ECO:0000313" key="5">
    <source>
        <dbReference type="EMBL" id="KZV20232.1"/>
    </source>
</evidence>
<dbReference type="InterPro" id="IPR036514">
    <property type="entry name" value="SGNH_hydro_sf"/>
</dbReference>
<dbReference type="GO" id="GO:0016042">
    <property type="term" value="P:lipid catabolic process"/>
    <property type="evidence" value="ECO:0007669"/>
    <property type="project" value="UniProtKB-KW"/>
</dbReference>
<organism evidence="5 6">
    <name type="scientific">Dorcoceras hygrometricum</name>
    <dbReference type="NCBI Taxonomy" id="472368"/>
    <lineage>
        <taxon>Eukaryota</taxon>
        <taxon>Viridiplantae</taxon>
        <taxon>Streptophyta</taxon>
        <taxon>Embryophyta</taxon>
        <taxon>Tracheophyta</taxon>
        <taxon>Spermatophyta</taxon>
        <taxon>Magnoliopsida</taxon>
        <taxon>eudicotyledons</taxon>
        <taxon>Gunneridae</taxon>
        <taxon>Pentapetalae</taxon>
        <taxon>asterids</taxon>
        <taxon>lamiids</taxon>
        <taxon>Lamiales</taxon>
        <taxon>Gesneriaceae</taxon>
        <taxon>Didymocarpoideae</taxon>
        <taxon>Trichosporeae</taxon>
        <taxon>Loxocarpinae</taxon>
        <taxon>Dorcoceras</taxon>
    </lineage>
</organism>
<keyword evidence="3" id="KW-0443">Lipid metabolism</keyword>
<evidence type="ECO:0000256" key="4">
    <source>
        <dbReference type="SAM" id="SignalP"/>
    </source>
</evidence>
<evidence type="ECO:0000313" key="6">
    <source>
        <dbReference type="Proteomes" id="UP000250235"/>
    </source>
</evidence>
<dbReference type="EMBL" id="KV016225">
    <property type="protein sequence ID" value="KZV20232.1"/>
    <property type="molecule type" value="Genomic_DNA"/>
</dbReference>
<dbReference type="GO" id="GO:0016788">
    <property type="term" value="F:hydrolase activity, acting on ester bonds"/>
    <property type="evidence" value="ECO:0007669"/>
    <property type="project" value="InterPro"/>
</dbReference>
<evidence type="ECO:0000256" key="3">
    <source>
        <dbReference type="ARBA" id="ARBA00022963"/>
    </source>
</evidence>
<dbReference type="PANTHER" id="PTHR45648">
    <property type="entry name" value="GDSL LIPASE/ACYLHYDROLASE FAMILY PROTEIN (AFU_ORTHOLOGUE AFUA_4G14700)"/>
    <property type="match status" value="1"/>
</dbReference>
<dbReference type="PANTHER" id="PTHR45648:SF17">
    <property type="entry name" value="GDSL ESTERASE_LIPASE"/>
    <property type="match status" value="1"/>
</dbReference>
<reference evidence="5 6" key="1">
    <citation type="journal article" date="2015" name="Proc. Natl. Acad. Sci. U.S.A.">
        <title>The resurrection genome of Boea hygrometrica: A blueprint for survival of dehydration.</title>
        <authorList>
            <person name="Xiao L."/>
            <person name="Yang G."/>
            <person name="Zhang L."/>
            <person name="Yang X."/>
            <person name="Zhao S."/>
            <person name="Ji Z."/>
            <person name="Zhou Q."/>
            <person name="Hu M."/>
            <person name="Wang Y."/>
            <person name="Chen M."/>
            <person name="Xu Y."/>
            <person name="Jin H."/>
            <person name="Xiao X."/>
            <person name="Hu G."/>
            <person name="Bao F."/>
            <person name="Hu Y."/>
            <person name="Wan P."/>
            <person name="Li L."/>
            <person name="Deng X."/>
            <person name="Kuang T."/>
            <person name="Xiang C."/>
            <person name="Zhu J.K."/>
            <person name="Oliver M.J."/>
            <person name="He Y."/>
        </authorList>
    </citation>
    <scope>NUCLEOTIDE SEQUENCE [LARGE SCALE GENOMIC DNA]</scope>
    <source>
        <strain evidence="6">cv. XS01</strain>
    </source>
</reference>
<dbReference type="InterPro" id="IPR035669">
    <property type="entry name" value="SGNH_plant_lipase-like"/>
</dbReference>
<sequence length="367" mass="39807">MAYIRIPTLVCLFLSTILGTCTSADGTPPPIFVLGDSTADVGTNSHMPQSRARANFLHNGIDFPHSRPTGRFSNGFNSADFLGKKFGLKRSPEPFLSLLTLGSRFKKHLLKGVNFASGGAGLLDVTGSNLTVIPLSQQIAQFSTVRDNLTALIGHDETDKLLCRSLFFISTGSNDIFGYFVANSTIPKSEFINILISAYSDHIVALYNLGARKFGIISIPPVGCCPSQRLRQKAVNGVDDCFNPMNDLALDFHSALDNLLGSLTTGLPGFKYSLGNAFRMTMDVIRNPQPFGFENVESACCGSGHLNAQGICNRTASLCPDRRTYLFWDLFHPTMKASSLAADTLYSGPPIYVSPINFSQLADNNNQ</sequence>
<dbReference type="OrthoDB" id="1600564at2759"/>
<comment type="similarity">
    <text evidence="1">Belongs to the 'GDSL' lipolytic enzyme family.</text>
</comment>
<gene>
    <name evidence="5" type="ORF">F511_01089</name>
</gene>
<name>A0A2Z7AGP7_9LAMI</name>
<evidence type="ECO:0000256" key="2">
    <source>
        <dbReference type="ARBA" id="ARBA00022801"/>
    </source>
</evidence>
<dbReference type="Pfam" id="PF00657">
    <property type="entry name" value="Lipase_GDSL"/>
    <property type="match status" value="1"/>
</dbReference>
<accession>A0A2Z7AGP7</accession>
<keyword evidence="3" id="KW-0442">Lipid degradation</keyword>
<dbReference type="CDD" id="cd01837">
    <property type="entry name" value="SGNH_plant_lipase_like"/>
    <property type="match status" value="1"/>
</dbReference>
<dbReference type="Gene3D" id="3.40.50.1110">
    <property type="entry name" value="SGNH hydrolase"/>
    <property type="match status" value="1"/>
</dbReference>
<dbReference type="Proteomes" id="UP000250235">
    <property type="component" value="Unassembled WGS sequence"/>
</dbReference>
<feature type="signal peptide" evidence="4">
    <location>
        <begin position="1"/>
        <end position="26"/>
    </location>
</feature>
<protein>
    <submittedName>
        <fullName evidence="5">GDSL esterase/lipase</fullName>
    </submittedName>
</protein>
<keyword evidence="6" id="KW-1185">Reference proteome</keyword>
<dbReference type="AlphaFoldDB" id="A0A2Z7AGP7"/>